<evidence type="ECO:0000256" key="2">
    <source>
        <dbReference type="ARBA" id="ARBA00022801"/>
    </source>
</evidence>
<dbReference type="InterPro" id="IPR029058">
    <property type="entry name" value="AB_hydrolase_fold"/>
</dbReference>
<evidence type="ECO:0000256" key="3">
    <source>
        <dbReference type="RuleBase" id="RU361235"/>
    </source>
</evidence>
<keyword evidence="6" id="KW-1185">Reference proteome</keyword>
<evidence type="ECO:0000256" key="1">
    <source>
        <dbReference type="ARBA" id="ARBA00005964"/>
    </source>
</evidence>
<accession>A0A9W8YA31</accession>
<organism evidence="5 6">
    <name type="scientific">Neocucurbitaria cava</name>
    <dbReference type="NCBI Taxonomy" id="798079"/>
    <lineage>
        <taxon>Eukaryota</taxon>
        <taxon>Fungi</taxon>
        <taxon>Dikarya</taxon>
        <taxon>Ascomycota</taxon>
        <taxon>Pezizomycotina</taxon>
        <taxon>Dothideomycetes</taxon>
        <taxon>Pleosporomycetidae</taxon>
        <taxon>Pleosporales</taxon>
        <taxon>Pleosporineae</taxon>
        <taxon>Cucurbitariaceae</taxon>
        <taxon>Neocucurbitaria</taxon>
    </lineage>
</organism>
<dbReference type="Proteomes" id="UP001140560">
    <property type="component" value="Unassembled WGS sequence"/>
</dbReference>
<reference evidence="5" key="1">
    <citation type="submission" date="2022-10" db="EMBL/GenBank/DDBJ databases">
        <title>Tapping the CABI collections for fungal endophytes: first genome assemblies for Collariella, Neodidymelliopsis, Ascochyta clinopodiicola, Didymella pomorum, Didymosphaeria variabile, Neocosmospora piperis and Neocucurbitaria cava.</title>
        <authorList>
            <person name="Hill R."/>
        </authorList>
    </citation>
    <scope>NUCLEOTIDE SEQUENCE</scope>
    <source>
        <strain evidence="5">IMI 356814</strain>
    </source>
</reference>
<dbReference type="InterPro" id="IPR000997">
    <property type="entry name" value="Cholinesterase"/>
</dbReference>
<dbReference type="GO" id="GO:0004104">
    <property type="term" value="F:cholinesterase activity"/>
    <property type="evidence" value="ECO:0007669"/>
    <property type="project" value="InterPro"/>
</dbReference>
<feature type="signal peptide" evidence="3">
    <location>
        <begin position="1"/>
        <end position="20"/>
    </location>
</feature>
<dbReference type="Gene3D" id="3.40.50.1820">
    <property type="entry name" value="alpha/beta hydrolase"/>
    <property type="match status" value="1"/>
</dbReference>
<gene>
    <name evidence="5" type="ORF">N0V83_004673</name>
</gene>
<dbReference type="EC" id="3.1.1.-" evidence="3"/>
<feature type="chain" id="PRO_5041017685" description="Carboxylic ester hydrolase" evidence="3">
    <location>
        <begin position="21"/>
        <end position="693"/>
    </location>
</feature>
<keyword evidence="3" id="KW-0732">Signal</keyword>
<comment type="similarity">
    <text evidence="1 3">Belongs to the type-B carboxylesterase/lipase family.</text>
</comment>
<sequence>MTVLATFVAVAVGFGSLTSSTPVELRDAVGVSNAKSSLTLIYQNNLNASDDKNHVGAIILDPVPQTNAAAACASLNEKLLSKATIQKYEADFNDALSYQDYAKYQDAERGYYIENGILSVGDQVSYSANSSRSSRKELPVLCTQSANNGSASAGPVNGSTIAVASTGNIFVGYRNQKSFRFLGIPYADTPQRFKYSSLYSKTGQTIQTTSYGAQCAQGGSGSEDCLFLNIQTPYIPKSGSKKQLRPVLFWIHGGGFTGGSGADPLSDGGNLASKEDLVVVSINYRLSTLGFLAIPGTDIKGNFGIADQITALDWVVANIAAFGGDASKITIAGESAGAGSVRTLLGSPKAIGKYAGAIAMSNLGGGVTLGLSGDYGTTYSTYYTIDQSYNVAGPQIFAAAGCNGTDVSAQIACLDQVPASTLVGLSTVARYVVQDGTYVDTPNLILSTRNASTAHIPVIFGNTRNDGASFSTYPKTPISNHTQGLQVALGINSTWAQRIIESNLFPLISTGNLTLDSFNVSQRIATDKTFRCVDQATVYAGVSTHAFQKAFYYQFERTIDGYDPNNLGQPANDDPKNPYFRFHGADMPWLFGTLNRIRDPEDLWSAQLVSSYFAAFVRGGDPNPSLQYLDARGYDKVIEGVRRYGNWGEVDASMKGGNEIRLLDWPSKSAGFVDVEQCTWLGYPLDYYLKGGK</sequence>
<dbReference type="EMBL" id="JAPEUY010000007">
    <property type="protein sequence ID" value="KAJ4371456.1"/>
    <property type="molecule type" value="Genomic_DNA"/>
</dbReference>
<comment type="caution">
    <text evidence="5">The sequence shown here is derived from an EMBL/GenBank/DDBJ whole genome shotgun (WGS) entry which is preliminary data.</text>
</comment>
<evidence type="ECO:0000313" key="6">
    <source>
        <dbReference type="Proteomes" id="UP001140560"/>
    </source>
</evidence>
<feature type="domain" description="Carboxylesterase type B" evidence="4">
    <location>
        <begin position="177"/>
        <end position="624"/>
    </location>
</feature>
<name>A0A9W8YA31_9PLEO</name>
<dbReference type="FunFam" id="3.40.50.1820:FF:000342">
    <property type="entry name" value="Carboxylic ester hydrolase"/>
    <property type="match status" value="1"/>
</dbReference>
<dbReference type="Pfam" id="PF00135">
    <property type="entry name" value="COesterase"/>
    <property type="match status" value="1"/>
</dbReference>
<keyword evidence="2 3" id="KW-0378">Hydrolase</keyword>
<dbReference type="PANTHER" id="PTHR43142:SF3">
    <property type="entry name" value="PUTATIVE (AFU_ORTHOLOGUE AFUA_3G09070)-RELATED"/>
    <property type="match status" value="1"/>
</dbReference>
<proteinExistence type="inferred from homology"/>
<dbReference type="InterPro" id="IPR002018">
    <property type="entry name" value="CarbesteraseB"/>
</dbReference>
<dbReference type="PROSITE" id="PS00122">
    <property type="entry name" value="CARBOXYLESTERASE_B_1"/>
    <property type="match status" value="1"/>
</dbReference>
<dbReference type="PANTHER" id="PTHR43142">
    <property type="entry name" value="CARBOXYLIC ESTER HYDROLASE"/>
    <property type="match status" value="1"/>
</dbReference>
<evidence type="ECO:0000259" key="4">
    <source>
        <dbReference type="Pfam" id="PF00135"/>
    </source>
</evidence>
<protein>
    <recommendedName>
        <fullName evidence="3">Carboxylic ester hydrolase</fullName>
        <ecNumber evidence="3">3.1.1.-</ecNumber>
    </recommendedName>
</protein>
<dbReference type="InterPro" id="IPR019826">
    <property type="entry name" value="Carboxylesterase_B_AS"/>
</dbReference>
<dbReference type="OrthoDB" id="408631at2759"/>
<evidence type="ECO:0000313" key="5">
    <source>
        <dbReference type="EMBL" id="KAJ4371456.1"/>
    </source>
</evidence>
<dbReference type="SUPFAM" id="SSF53474">
    <property type="entry name" value="alpha/beta-Hydrolases"/>
    <property type="match status" value="1"/>
</dbReference>
<dbReference type="PRINTS" id="PR00878">
    <property type="entry name" value="CHOLNESTRASE"/>
</dbReference>
<dbReference type="AlphaFoldDB" id="A0A9W8YA31"/>